<evidence type="ECO:0000313" key="8">
    <source>
        <dbReference type="Proteomes" id="UP000553632"/>
    </source>
</evidence>
<dbReference type="PROSITE" id="PS00018">
    <property type="entry name" value="EF_HAND_1"/>
    <property type="match status" value="1"/>
</dbReference>
<feature type="region of interest" description="Disordered" evidence="4">
    <location>
        <begin position="1"/>
        <end position="35"/>
    </location>
</feature>
<evidence type="ECO:0000256" key="2">
    <source>
        <dbReference type="ARBA" id="ARBA00022737"/>
    </source>
</evidence>
<evidence type="ECO:0000256" key="3">
    <source>
        <dbReference type="ARBA" id="ARBA00022837"/>
    </source>
</evidence>
<keyword evidence="5" id="KW-1133">Transmembrane helix</keyword>
<dbReference type="PANTHER" id="PTHR45942">
    <property type="entry name" value="PROTEIN PHOSPATASE 3 REGULATORY SUBUNIT B ALPHA ISOFORM TYPE 1"/>
    <property type="match status" value="1"/>
</dbReference>
<dbReference type="PROSITE" id="PS50222">
    <property type="entry name" value="EF_HAND_2"/>
    <property type="match status" value="5"/>
</dbReference>
<feature type="domain" description="EF-hand" evidence="6">
    <location>
        <begin position="331"/>
        <end position="366"/>
    </location>
</feature>
<dbReference type="Pfam" id="PF13499">
    <property type="entry name" value="EF-hand_7"/>
    <property type="match status" value="1"/>
</dbReference>
<feature type="domain" description="EF-hand" evidence="6">
    <location>
        <begin position="51"/>
        <end position="86"/>
    </location>
</feature>
<dbReference type="InterPro" id="IPR011992">
    <property type="entry name" value="EF-hand-dom_pair"/>
</dbReference>
<dbReference type="CDD" id="cd00051">
    <property type="entry name" value="EFh"/>
    <property type="match status" value="1"/>
</dbReference>
<feature type="region of interest" description="Disordered" evidence="4">
    <location>
        <begin position="171"/>
        <end position="194"/>
    </location>
</feature>
<dbReference type="InterPro" id="IPR018247">
    <property type="entry name" value="EF_Hand_1_Ca_BS"/>
</dbReference>
<keyword evidence="5" id="KW-0472">Membrane</keyword>
<dbReference type="EMBL" id="JABANO010039446">
    <property type="protein sequence ID" value="KAF4692790.1"/>
    <property type="molecule type" value="Genomic_DNA"/>
</dbReference>
<dbReference type="PRINTS" id="PR00450">
    <property type="entry name" value="RECOVERIN"/>
</dbReference>
<keyword evidence="8" id="KW-1185">Reference proteome</keyword>
<gene>
    <name evidence="7" type="ORF">FOZ63_004881</name>
</gene>
<protein>
    <recommendedName>
        <fullName evidence="6">EF-hand domain-containing protein</fullName>
    </recommendedName>
</protein>
<dbReference type="Gene3D" id="1.10.238.10">
    <property type="entry name" value="EF-hand"/>
    <property type="match status" value="2"/>
</dbReference>
<feature type="compositionally biased region" description="Pro residues" evidence="4">
    <location>
        <begin position="1"/>
        <end position="13"/>
    </location>
</feature>
<name>A0A7J6PB10_PEROL</name>
<keyword evidence="1" id="KW-0479">Metal-binding</keyword>
<dbReference type="SMART" id="SM00054">
    <property type="entry name" value="EFh"/>
    <property type="match status" value="5"/>
</dbReference>
<evidence type="ECO:0000256" key="1">
    <source>
        <dbReference type="ARBA" id="ARBA00022723"/>
    </source>
</evidence>
<feature type="region of interest" description="Disordered" evidence="4">
    <location>
        <begin position="415"/>
        <end position="444"/>
    </location>
</feature>
<reference evidence="7 8" key="1">
    <citation type="submission" date="2020-04" db="EMBL/GenBank/DDBJ databases">
        <title>Perkinsus olseni comparative genomics.</title>
        <authorList>
            <person name="Bogema D.R."/>
        </authorList>
    </citation>
    <scope>NUCLEOTIDE SEQUENCE [LARGE SCALE GENOMIC DNA]</scope>
    <source>
        <strain evidence="7 8">ATCC PRA-207</strain>
    </source>
</reference>
<dbReference type="Pfam" id="PF13202">
    <property type="entry name" value="EF-hand_5"/>
    <property type="match status" value="1"/>
</dbReference>
<dbReference type="AlphaFoldDB" id="A0A7J6PB10"/>
<feature type="domain" description="EF-hand" evidence="6">
    <location>
        <begin position="91"/>
        <end position="126"/>
    </location>
</feature>
<sequence>MPPQDRPPPPPRPSALAARAGGTAERSASSFKDDAEASALVKRSTCGIASHSMEECENIFNLVDVDGHGYIDSDGIRSALESVCGRSGGDVKDEEITEMIRMLDSTGDGRVSRVEFLTALSDPENVITKEAGRLLTEQNRKEELARSYYRQQVENKAAVATAFGSRKGATQNFKNDAATNKGGKSKKSGRVQRQPTFVGKLTKEDPPPLAAMSGIDNEDQEHSFGNLRASSIAAQEMSERFDSSTADFVRELTDQNGGELKGDFVKRLFRRFKAVDIRRTGVIDYAQFCQILERDGSGQMEAIFKLFDNEENGSVDVREFLVGMCNFTSITGIERMRFAFMLFDEDASGSIGKEELEKIIRANLACSHGRIKILTELKGFKWDVYANGRGRFEKPGKFKCSGKWKDAVVYGSRKKEIKDESTTSSSGPGDTPVEYTVENGDPRVGVPTGSPSIDDCGEHGVWSPADEDCVCDDGWETVGSDPCSALISSVPEGDDSMGELASSDGGSGGSGGLVIAILLVVIIIAVACFFLWRFYRTRGFVLPTLRLPSLAKPEKMRKLRTSEVSIL</sequence>
<feature type="domain" description="EF-hand" evidence="6">
    <location>
        <begin position="263"/>
        <end position="298"/>
    </location>
</feature>
<dbReference type="SUPFAM" id="SSF47473">
    <property type="entry name" value="EF-hand"/>
    <property type="match status" value="2"/>
</dbReference>
<keyword evidence="5" id="KW-0812">Transmembrane</keyword>
<evidence type="ECO:0000256" key="5">
    <source>
        <dbReference type="SAM" id="Phobius"/>
    </source>
</evidence>
<evidence type="ECO:0000256" key="4">
    <source>
        <dbReference type="SAM" id="MobiDB-lite"/>
    </source>
</evidence>
<evidence type="ECO:0000259" key="6">
    <source>
        <dbReference type="PROSITE" id="PS50222"/>
    </source>
</evidence>
<evidence type="ECO:0000313" key="7">
    <source>
        <dbReference type="EMBL" id="KAF4692790.1"/>
    </source>
</evidence>
<feature type="domain" description="EF-hand" evidence="6">
    <location>
        <begin position="299"/>
        <end position="330"/>
    </location>
</feature>
<dbReference type="Proteomes" id="UP000553632">
    <property type="component" value="Unassembled WGS sequence"/>
</dbReference>
<dbReference type="InterPro" id="IPR002048">
    <property type="entry name" value="EF_hand_dom"/>
</dbReference>
<dbReference type="GO" id="GO:0005509">
    <property type="term" value="F:calcium ion binding"/>
    <property type="evidence" value="ECO:0007669"/>
    <property type="project" value="InterPro"/>
</dbReference>
<comment type="caution">
    <text evidence="7">The sequence shown here is derived from an EMBL/GenBank/DDBJ whole genome shotgun (WGS) entry which is preliminary data.</text>
</comment>
<keyword evidence="2" id="KW-0677">Repeat</keyword>
<organism evidence="7 8">
    <name type="scientific">Perkinsus olseni</name>
    <name type="common">Perkinsus atlanticus</name>
    <dbReference type="NCBI Taxonomy" id="32597"/>
    <lineage>
        <taxon>Eukaryota</taxon>
        <taxon>Sar</taxon>
        <taxon>Alveolata</taxon>
        <taxon>Perkinsozoa</taxon>
        <taxon>Perkinsea</taxon>
        <taxon>Perkinsida</taxon>
        <taxon>Perkinsidae</taxon>
        <taxon>Perkinsus</taxon>
    </lineage>
</organism>
<accession>A0A7J6PB10</accession>
<keyword evidence="3" id="KW-0106">Calcium</keyword>
<proteinExistence type="predicted"/>
<feature type="transmembrane region" description="Helical" evidence="5">
    <location>
        <begin position="512"/>
        <end position="532"/>
    </location>
</feature>